<keyword evidence="2" id="KW-1185">Reference proteome</keyword>
<dbReference type="Gene3D" id="3.30.300.30">
    <property type="match status" value="1"/>
</dbReference>
<dbReference type="RefSeq" id="WP_273575634.1">
    <property type="nucleotide sequence ID" value="NZ_JAQRFN010000009.1"/>
</dbReference>
<evidence type="ECO:0000313" key="1">
    <source>
        <dbReference type="EMBL" id="MDC9597050.1"/>
    </source>
</evidence>
<gene>
    <name evidence="1" type="ORF">PSI14_09255</name>
</gene>
<evidence type="ECO:0008006" key="3">
    <source>
        <dbReference type="Google" id="ProtNLM"/>
    </source>
</evidence>
<reference evidence="1 2" key="1">
    <citation type="submission" date="2023-02" db="EMBL/GenBank/DDBJ databases">
        <title>Entomopathogenic bacteria.</title>
        <authorList>
            <person name="Machado R.A."/>
        </authorList>
    </citation>
    <scope>NUCLEOTIDE SEQUENCE [LARGE SCALE GENOMIC DNA]</scope>
    <source>
        <strain evidence="1 2">XENO-2</strain>
    </source>
</reference>
<comment type="caution">
    <text evidence="1">The sequence shown here is derived from an EMBL/GenBank/DDBJ whole genome shotgun (WGS) entry which is preliminary data.</text>
</comment>
<sequence>MGRKKDVIIRGGVNISPTQIEKLMTNHPGIVNAACIAIPDRDLDMLSELTQASNIENTSVHRRG</sequence>
<organism evidence="1 2">
    <name type="scientific">Xenorhabdus anantnagensis</name>
    <dbReference type="NCBI Taxonomy" id="3025875"/>
    <lineage>
        <taxon>Bacteria</taxon>
        <taxon>Pseudomonadati</taxon>
        <taxon>Pseudomonadota</taxon>
        <taxon>Gammaproteobacteria</taxon>
        <taxon>Enterobacterales</taxon>
        <taxon>Morganellaceae</taxon>
        <taxon>Xenorhabdus</taxon>
    </lineage>
</organism>
<protein>
    <recommendedName>
        <fullName evidence="3">AMP-binding enzyme C-terminal domain-containing protein</fullName>
    </recommendedName>
</protein>
<dbReference type="InterPro" id="IPR045851">
    <property type="entry name" value="AMP-bd_C_sf"/>
</dbReference>
<proteinExistence type="predicted"/>
<dbReference type="EMBL" id="JAQRFN010000009">
    <property type="protein sequence ID" value="MDC9597050.1"/>
    <property type="molecule type" value="Genomic_DNA"/>
</dbReference>
<dbReference type="SUPFAM" id="SSF56801">
    <property type="entry name" value="Acetyl-CoA synthetase-like"/>
    <property type="match status" value="1"/>
</dbReference>
<accession>A0ABT5LVL7</accession>
<evidence type="ECO:0000313" key="2">
    <source>
        <dbReference type="Proteomes" id="UP001220225"/>
    </source>
</evidence>
<dbReference type="Proteomes" id="UP001220225">
    <property type="component" value="Unassembled WGS sequence"/>
</dbReference>
<name>A0ABT5LVL7_9GAMM</name>